<dbReference type="SUPFAM" id="SSF46689">
    <property type="entry name" value="Homeodomain-like"/>
    <property type="match status" value="1"/>
</dbReference>
<dbReference type="RefSeq" id="WP_017618653.1">
    <property type="nucleotide sequence ID" value="NZ_ANBG01000177.1"/>
</dbReference>
<keyword evidence="7" id="KW-1185">Reference proteome</keyword>
<keyword evidence="3" id="KW-0804">Transcription</keyword>
<dbReference type="AlphaFoldDB" id="A0A223SB64"/>
<dbReference type="PANTHER" id="PTHR47506">
    <property type="entry name" value="TRANSCRIPTIONAL REGULATORY PROTEIN"/>
    <property type="match status" value="1"/>
</dbReference>
<keyword evidence="2 4" id="KW-0238">DNA-binding</keyword>
<dbReference type="InterPro" id="IPR011075">
    <property type="entry name" value="TetR_C"/>
</dbReference>
<dbReference type="EMBL" id="CP022753">
    <property type="protein sequence ID" value="ASU85397.1"/>
    <property type="molecule type" value="Genomic_DNA"/>
</dbReference>
<evidence type="ECO:0000256" key="3">
    <source>
        <dbReference type="ARBA" id="ARBA00023163"/>
    </source>
</evidence>
<keyword evidence="1" id="KW-0805">Transcription regulation</keyword>
<dbReference type="InterPro" id="IPR009057">
    <property type="entry name" value="Homeodomain-like_sf"/>
</dbReference>
<dbReference type="Pfam" id="PF16925">
    <property type="entry name" value="TetR_C_13"/>
    <property type="match status" value="1"/>
</dbReference>
<sequence length="202" mass="21992">MSAQKGPANGQRVQSSAAQRVLETASRLFYEEGIGATGVDTVVARSGVAKMTLYKHFGSKDELVGAYLRQRDEVWRARLTTTVEERSEPRDRLLAVFDALDAWLSGEVEGFRGCAFVNAVAEISTPGHPARQVALDQKRWMRSYMKELAAQAGATDPEGLAEQLFVLVEGVTVTTVLRDRSEAMRGARDAAEVLIAAHGLTP</sequence>
<dbReference type="PANTHER" id="PTHR47506:SF1">
    <property type="entry name" value="HTH-TYPE TRANSCRIPTIONAL REGULATOR YJDC"/>
    <property type="match status" value="1"/>
</dbReference>
<feature type="DNA-binding region" description="H-T-H motif" evidence="4">
    <location>
        <begin position="38"/>
        <end position="57"/>
    </location>
</feature>
<dbReference type="Pfam" id="PF00440">
    <property type="entry name" value="TetR_N"/>
    <property type="match status" value="1"/>
</dbReference>
<feature type="domain" description="HTH tetR-type" evidence="5">
    <location>
        <begin position="15"/>
        <end position="75"/>
    </location>
</feature>
<dbReference type="Gene3D" id="1.10.357.10">
    <property type="entry name" value="Tetracycline Repressor, domain 2"/>
    <property type="match status" value="1"/>
</dbReference>
<organism evidence="6 7">
    <name type="scientific">Nocardiopsis gilva YIM 90087</name>
    <dbReference type="NCBI Taxonomy" id="1235441"/>
    <lineage>
        <taxon>Bacteria</taxon>
        <taxon>Bacillati</taxon>
        <taxon>Actinomycetota</taxon>
        <taxon>Actinomycetes</taxon>
        <taxon>Streptosporangiales</taxon>
        <taxon>Nocardiopsidaceae</taxon>
        <taxon>Nocardiopsis</taxon>
    </lineage>
</organism>
<evidence type="ECO:0000256" key="2">
    <source>
        <dbReference type="ARBA" id="ARBA00023125"/>
    </source>
</evidence>
<protein>
    <submittedName>
        <fullName evidence="6">TetR/AcrR family transcriptional regulator</fullName>
    </submittedName>
</protein>
<accession>A0A223SB64</accession>
<evidence type="ECO:0000256" key="1">
    <source>
        <dbReference type="ARBA" id="ARBA00023015"/>
    </source>
</evidence>
<evidence type="ECO:0000259" key="5">
    <source>
        <dbReference type="PROSITE" id="PS50977"/>
    </source>
</evidence>
<reference evidence="6 7" key="1">
    <citation type="submission" date="2017-08" db="EMBL/GenBank/DDBJ databases">
        <title>The complete genome sequence of Nocardiopsis gilva YIM 90087.</title>
        <authorList>
            <person name="Yin M."/>
            <person name="Tang S."/>
        </authorList>
    </citation>
    <scope>NUCLEOTIDE SEQUENCE [LARGE SCALE GENOMIC DNA]</scope>
    <source>
        <strain evidence="6 7">YIM 90087</strain>
    </source>
</reference>
<dbReference type="PRINTS" id="PR00455">
    <property type="entry name" value="HTHTETR"/>
</dbReference>
<dbReference type="PROSITE" id="PS50977">
    <property type="entry name" value="HTH_TETR_2"/>
    <property type="match status" value="1"/>
</dbReference>
<dbReference type="InterPro" id="IPR001647">
    <property type="entry name" value="HTH_TetR"/>
</dbReference>
<evidence type="ECO:0000256" key="4">
    <source>
        <dbReference type="PROSITE-ProRule" id="PRU00335"/>
    </source>
</evidence>
<dbReference type="SUPFAM" id="SSF48498">
    <property type="entry name" value="Tetracyclin repressor-like, C-terminal domain"/>
    <property type="match status" value="1"/>
</dbReference>
<dbReference type="KEGG" id="ngv:CDO52_23680"/>
<dbReference type="Proteomes" id="UP000215005">
    <property type="component" value="Chromosome"/>
</dbReference>
<dbReference type="InterPro" id="IPR036271">
    <property type="entry name" value="Tet_transcr_reg_TetR-rel_C_sf"/>
</dbReference>
<evidence type="ECO:0000313" key="7">
    <source>
        <dbReference type="Proteomes" id="UP000215005"/>
    </source>
</evidence>
<dbReference type="GO" id="GO:0003677">
    <property type="term" value="F:DNA binding"/>
    <property type="evidence" value="ECO:0007669"/>
    <property type="project" value="UniProtKB-UniRule"/>
</dbReference>
<name>A0A223SB64_9ACTN</name>
<evidence type="ECO:0000313" key="6">
    <source>
        <dbReference type="EMBL" id="ASU85397.1"/>
    </source>
</evidence>
<gene>
    <name evidence="6" type="ORF">CDO52_23680</name>
</gene>
<proteinExistence type="predicted"/>